<evidence type="ECO:0000313" key="1">
    <source>
        <dbReference type="EMBL" id="KAB2626992.1"/>
    </source>
</evidence>
<name>A0A5N5HLG8_9ROSA</name>
<keyword evidence="2" id="KW-1185">Reference proteome</keyword>
<dbReference type="EMBL" id="SMOL01000157">
    <property type="protein sequence ID" value="KAB2626992.1"/>
    <property type="molecule type" value="Genomic_DNA"/>
</dbReference>
<dbReference type="Proteomes" id="UP000327157">
    <property type="component" value="Chromosome 2"/>
</dbReference>
<gene>
    <name evidence="1" type="ORF">D8674_020610</name>
</gene>
<reference evidence="1 2" key="1">
    <citation type="submission" date="2019-09" db="EMBL/GenBank/DDBJ databases">
        <authorList>
            <person name="Ou C."/>
        </authorList>
    </citation>
    <scope>NUCLEOTIDE SEQUENCE [LARGE SCALE GENOMIC DNA]</scope>
    <source>
        <strain evidence="1">S2</strain>
        <tissue evidence="1">Leaf</tissue>
    </source>
</reference>
<dbReference type="AlphaFoldDB" id="A0A5N5HLG8"/>
<comment type="caution">
    <text evidence="1">The sequence shown here is derived from an EMBL/GenBank/DDBJ whole genome shotgun (WGS) entry which is preliminary data.</text>
</comment>
<reference evidence="1 2" key="3">
    <citation type="submission" date="2019-11" db="EMBL/GenBank/DDBJ databases">
        <title>A de novo genome assembly of a pear dwarfing rootstock.</title>
        <authorList>
            <person name="Wang F."/>
            <person name="Wang J."/>
            <person name="Li S."/>
            <person name="Zhang Y."/>
            <person name="Fang M."/>
            <person name="Ma L."/>
            <person name="Zhao Y."/>
            <person name="Jiang S."/>
        </authorList>
    </citation>
    <scope>NUCLEOTIDE SEQUENCE [LARGE SCALE GENOMIC DNA]</scope>
    <source>
        <strain evidence="1">S2</strain>
        <tissue evidence="1">Leaf</tissue>
    </source>
</reference>
<accession>A0A5N5HLG8</accession>
<reference evidence="2" key="2">
    <citation type="submission" date="2019-10" db="EMBL/GenBank/DDBJ databases">
        <title>A de novo genome assembly of a pear dwarfing rootstock.</title>
        <authorList>
            <person name="Wang F."/>
            <person name="Wang J."/>
            <person name="Li S."/>
            <person name="Zhang Y."/>
            <person name="Fang M."/>
            <person name="Ma L."/>
            <person name="Zhao Y."/>
            <person name="Jiang S."/>
        </authorList>
    </citation>
    <scope>NUCLEOTIDE SEQUENCE [LARGE SCALE GENOMIC DNA]</scope>
</reference>
<proteinExistence type="predicted"/>
<evidence type="ECO:0000313" key="2">
    <source>
        <dbReference type="Proteomes" id="UP000327157"/>
    </source>
</evidence>
<sequence>MEKRVAKKVPKAKKFKPSNKLVLHPEEVETIVGPEQVANEDETIVASKLLKVDVDDKIIDV</sequence>
<protein>
    <submittedName>
        <fullName evidence="1">Uncharacterized protein</fullName>
    </submittedName>
</protein>
<organism evidence="1 2">
    <name type="scientific">Pyrus ussuriensis x Pyrus communis</name>
    <dbReference type="NCBI Taxonomy" id="2448454"/>
    <lineage>
        <taxon>Eukaryota</taxon>
        <taxon>Viridiplantae</taxon>
        <taxon>Streptophyta</taxon>
        <taxon>Embryophyta</taxon>
        <taxon>Tracheophyta</taxon>
        <taxon>Spermatophyta</taxon>
        <taxon>Magnoliopsida</taxon>
        <taxon>eudicotyledons</taxon>
        <taxon>Gunneridae</taxon>
        <taxon>Pentapetalae</taxon>
        <taxon>rosids</taxon>
        <taxon>fabids</taxon>
        <taxon>Rosales</taxon>
        <taxon>Rosaceae</taxon>
        <taxon>Amygdaloideae</taxon>
        <taxon>Maleae</taxon>
        <taxon>Pyrus</taxon>
    </lineage>
</organism>